<dbReference type="GO" id="GO:0016757">
    <property type="term" value="F:glycosyltransferase activity"/>
    <property type="evidence" value="ECO:0007669"/>
    <property type="project" value="UniProtKB-KW"/>
</dbReference>
<protein>
    <submittedName>
        <fullName evidence="6">dTDP-rhamnosyl transferase RfbF</fullName>
    </submittedName>
</protein>
<dbReference type="Proteomes" id="UP000297318">
    <property type="component" value="Unassembled WGS sequence"/>
</dbReference>
<dbReference type="InterPro" id="IPR001173">
    <property type="entry name" value="Glyco_trans_2-like"/>
</dbReference>
<keyword evidence="7" id="KW-1185">Reference proteome</keyword>
<dbReference type="OrthoDB" id="9771846at2"/>
<evidence type="ECO:0000259" key="5">
    <source>
        <dbReference type="Pfam" id="PF00535"/>
    </source>
</evidence>
<gene>
    <name evidence="6" type="ORF">SERN_2670</name>
</gene>
<dbReference type="SUPFAM" id="SSF53448">
    <property type="entry name" value="Nucleotide-diphospho-sugar transferases"/>
    <property type="match status" value="1"/>
</dbReference>
<accession>A0A4Z1DYR8</accession>
<evidence type="ECO:0000256" key="1">
    <source>
        <dbReference type="ARBA" id="ARBA00004776"/>
    </source>
</evidence>
<organism evidence="6 7">
    <name type="scientific">Serinibacter arcticus</name>
    <dbReference type="NCBI Taxonomy" id="1655435"/>
    <lineage>
        <taxon>Bacteria</taxon>
        <taxon>Bacillati</taxon>
        <taxon>Actinomycetota</taxon>
        <taxon>Actinomycetes</taxon>
        <taxon>Micrococcales</taxon>
        <taxon>Beutenbergiaceae</taxon>
        <taxon>Serinibacter</taxon>
    </lineage>
</organism>
<feature type="domain" description="Glycosyltransferase 2-like" evidence="5">
    <location>
        <begin position="20"/>
        <end position="126"/>
    </location>
</feature>
<dbReference type="InterPro" id="IPR029044">
    <property type="entry name" value="Nucleotide-diphossugar_trans"/>
</dbReference>
<reference evidence="6 7" key="1">
    <citation type="submission" date="2018-11" db="EMBL/GenBank/DDBJ databases">
        <title>Complete genome sequencing of the Actinobacteria Serinibacter sp. K3-2.</title>
        <authorList>
            <person name="Rakitin A.L."/>
            <person name="Beletsky A.V."/>
            <person name="Mardanov A.V."/>
            <person name="Ravin N.V."/>
            <person name="Gromova A.S."/>
            <person name="Filippova S.N."/>
            <person name="Gal'Chenko V.F."/>
        </authorList>
    </citation>
    <scope>NUCLEOTIDE SEQUENCE [LARGE SCALE GENOMIC DNA]</scope>
    <source>
        <strain evidence="6 7">K3-2</strain>
    </source>
</reference>
<evidence type="ECO:0000313" key="7">
    <source>
        <dbReference type="Proteomes" id="UP000297318"/>
    </source>
</evidence>
<name>A0A4Z1DYR8_9MICO</name>
<evidence type="ECO:0000256" key="3">
    <source>
        <dbReference type="ARBA" id="ARBA00022676"/>
    </source>
</evidence>
<dbReference type="Gene3D" id="3.90.550.10">
    <property type="entry name" value="Spore Coat Polysaccharide Biosynthesis Protein SpsA, Chain A"/>
    <property type="match status" value="1"/>
</dbReference>
<dbReference type="AlphaFoldDB" id="A0A4Z1DYR8"/>
<keyword evidence="4 6" id="KW-0808">Transferase</keyword>
<dbReference type="PANTHER" id="PTHR43179:SF12">
    <property type="entry name" value="GALACTOFURANOSYLTRANSFERASE GLFT2"/>
    <property type="match status" value="1"/>
</dbReference>
<comment type="pathway">
    <text evidence="1">Cell wall biogenesis; cell wall polysaccharide biosynthesis.</text>
</comment>
<comment type="similarity">
    <text evidence="2">Belongs to the glycosyltransferase 2 family.</text>
</comment>
<dbReference type="PANTHER" id="PTHR43179">
    <property type="entry name" value="RHAMNOSYLTRANSFERASE WBBL"/>
    <property type="match status" value="1"/>
</dbReference>
<comment type="caution">
    <text evidence="6">The sequence shown here is derived from an EMBL/GenBank/DDBJ whole genome shotgun (WGS) entry which is preliminary data.</text>
</comment>
<keyword evidence="3" id="KW-0328">Glycosyltransferase</keyword>
<evidence type="ECO:0000256" key="2">
    <source>
        <dbReference type="ARBA" id="ARBA00006739"/>
    </source>
</evidence>
<dbReference type="Pfam" id="PF00535">
    <property type="entry name" value="Glycos_transf_2"/>
    <property type="match status" value="1"/>
</dbReference>
<dbReference type="RefSeq" id="WP_158292665.1">
    <property type="nucleotide sequence ID" value="NZ_RHPJ01000004.1"/>
</dbReference>
<evidence type="ECO:0000313" key="6">
    <source>
        <dbReference type="EMBL" id="TGO04079.1"/>
    </source>
</evidence>
<dbReference type="EMBL" id="RHPJ01000004">
    <property type="protein sequence ID" value="TGO04079.1"/>
    <property type="molecule type" value="Genomic_DNA"/>
</dbReference>
<evidence type="ECO:0000256" key="4">
    <source>
        <dbReference type="ARBA" id="ARBA00022679"/>
    </source>
</evidence>
<proteinExistence type="inferred from homology"/>
<sequence length="302" mass="31724">MPENADNSPSDAAVVTVVSAFAPGSSLVEAVRSAIGQSSVVVVDDGSPADGSVDATLDAVEGLGARVVRLPRNSGIGAALNAGIRDALADPDTSYVLTMDQDSTLPAGYVAILVSLADEARTAGIRVGSVAPEFAGGLRSNRSGELSGFVLAREPIQSGLLVPRDVLEKLGLLDEALFIDGVDTEYFLRTTQEGARCLVAPGLATGHQLGGTLAVEVLGRSVPVTVASTFRYYYQQRNLVILLRRWARRRPGWAATAVAKHVRHVAITTLLAPGRRARLAELRAGLVDGLRGKTGRRPEPTR</sequence>